<dbReference type="Proteomes" id="UP000045285">
    <property type="component" value="Unassembled WGS sequence"/>
</dbReference>
<evidence type="ECO:0000313" key="4">
    <source>
        <dbReference type="Proteomes" id="UP000182888"/>
    </source>
</evidence>
<reference evidence="3" key="3">
    <citation type="submission" date="2014-08" db="EMBL/GenBank/DDBJ databases">
        <authorList>
            <person name="Moulin L."/>
        </authorList>
    </citation>
    <scope>NUCLEOTIDE SEQUENCE [LARGE SCALE GENOMIC DNA]</scope>
</reference>
<reference evidence="1" key="2">
    <citation type="submission" date="2014-08" db="EMBL/GenBank/DDBJ databases">
        <authorList>
            <person name="Moulin Lionel"/>
        </authorList>
    </citation>
    <scope>NUCLEOTIDE SEQUENCE [LARGE SCALE GENOMIC DNA]</scope>
</reference>
<dbReference type="Proteomes" id="UP000182888">
    <property type="component" value="Unassembled WGS sequence"/>
</dbReference>
<reference evidence="4" key="4">
    <citation type="submission" date="2014-08" db="EMBL/GenBank/DDBJ databases">
        <authorList>
            <person name="Edwards T."/>
        </authorList>
    </citation>
    <scope>NUCLEOTIDE SEQUENCE [LARGE SCALE GENOMIC DNA]</scope>
</reference>
<evidence type="ECO:0000313" key="3">
    <source>
        <dbReference type="Proteomes" id="UP000045285"/>
    </source>
</evidence>
<dbReference type="AlphaFoldDB" id="A0A090FA33"/>
<proteinExistence type="predicted"/>
<dbReference type="EMBL" id="CCMZ01000013">
    <property type="protein sequence ID" value="CDX16005.1"/>
    <property type="molecule type" value="Genomic_DNA"/>
</dbReference>
<organism evidence="1 3">
    <name type="scientific">Mesorhizobium plurifarium</name>
    <dbReference type="NCBI Taxonomy" id="69974"/>
    <lineage>
        <taxon>Bacteria</taxon>
        <taxon>Pseudomonadati</taxon>
        <taxon>Pseudomonadota</taxon>
        <taxon>Alphaproteobacteria</taxon>
        <taxon>Hyphomicrobiales</taxon>
        <taxon>Phyllobacteriaceae</taxon>
        <taxon>Mesorhizobium</taxon>
    </lineage>
</organism>
<dbReference type="EMBL" id="CCND01000051">
    <property type="protein sequence ID" value="CDX63096.1"/>
    <property type="molecule type" value="Genomic_DNA"/>
</dbReference>
<evidence type="ECO:0000313" key="2">
    <source>
        <dbReference type="EMBL" id="CDX63096.1"/>
    </source>
</evidence>
<sequence length="122" mass="13827">MRHSPLRTGKVADRRLTLGYAEIQVMPACERRLPALPVLTYFKYAPLRFSEAAILGSASPESRHILGIFRTLGFDDWIDDSGDPPLDPGRFSRRRVDARRKRRSACRQWPFRPAAAGFSRAG</sequence>
<keyword evidence="3" id="KW-1185">Reference proteome</keyword>
<reference evidence="2" key="1">
    <citation type="submission" date="2014-08" db="EMBL/GenBank/DDBJ databases">
        <title>DNA barcoding of Bradysia (Diptera: Sciaridae) for detection of the immature stages on agricultural crops.</title>
        <authorList>
            <person name="Shin S."/>
            <person name="Jung S."/>
            <person name="Heller K."/>
            <person name="Menzel F."/>
            <person name="Hong T.-K."/>
            <person name="Lee H."/>
            <person name="Lee S."/>
        </authorList>
    </citation>
    <scope>NUCLEOTIDE SEQUENCE</scope>
</reference>
<name>A0A090FA33_MESPL</name>
<evidence type="ECO:0000313" key="1">
    <source>
        <dbReference type="EMBL" id="CDX16005.1"/>
    </source>
</evidence>
<protein>
    <submittedName>
        <fullName evidence="1">Uncharacterized protein</fullName>
    </submittedName>
</protein>
<gene>
    <name evidence="2" type="ORF">MPL1032_80128</name>
    <name evidence="1" type="ORF">MPL3356_200012</name>
</gene>
<accession>A0A090FA33</accession>